<dbReference type="InterPro" id="IPR004812">
    <property type="entry name" value="Efflux_drug-R_Bcr/CmlA"/>
</dbReference>
<feature type="transmembrane region" description="Helical" evidence="8">
    <location>
        <begin position="145"/>
        <end position="164"/>
    </location>
</feature>
<dbReference type="PROSITE" id="PS00216">
    <property type="entry name" value="SUGAR_TRANSPORT_1"/>
    <property type="match status" value="1"/>
</dbReference>
<evidence type="ECO:0000256" key="3">
    <source>
        <dbReference type="ARBA" id="ARBA00022448"/>
    </source>
</evidence>
<dbReference type="PROSITE" id="PS50850">
    <property type="entry name" value="MFS"/>
    <property type="match status" value="1"/>
</dbReference>
<feature type="transmembrane region" description="Helical" evidence="8">
    <location>
        <begin position="57"/>
        <end position="75"/>
    </location>
</feature>
<keyword evidence="11" id="KW-1185">Reference proteome</keyword>
<dbReference type="Gene3D" id="1.20.1720.10">
    <property type="entry name" value="Multidrug resistance protein D"/>
    <property type="match status" value="1"/>
</dbReference>
<evidence type="ECO:0000256" key="6">
    <source>
        <dbReference type="ARBA" id="ARBA00022989"/>
    </source>
</evidence>
<proteinExistence type="inferred from homology"/>
<dbReference type="InterPro" id="IPR036259">
    <property type="entry name" value="MFS_trans_sf"/>
</dbReference>
<dbReference type="CDD" id="cd17320">
    <property type="entry name" value="MFS_MdfA_MDR_like"/>
    <property type="match status" value="1"/>
</dbReference>
<dbReference type="InterPro" id="IPR020846">
    <property type="entry name" value="MFS_dom"/>
</dbReference>
<dbReference type="PANTHER" id="PTHR23502:SF132">
    <property type="entry name" value="POLYAMINE TRANSPORTER 2-RELATED"/>
    <property type="match status" value="1"/>
</dbReference>
<evidence type="ECO:0000256" key="1">
    <source>
        <dbReference type="ARBA" id="ARBA00004651"/>
    </source>
</evidence>
<dbReference type="Proteomes" id="UP000314011">
    <property type="component" value="Unassembled WGS sequence"/>
</dbReference>
<feature type="transmembrane region" description="Helical" evidence="8">
    <location>
        <begin position="260"/>
        <end position="278"/>
    </location>
</feature>
<feature type="transmembrane region" description="Helical" evidence="8">
    <location>
        <begin position="322"/>
        <end position="345"/>
    </location>
</feature>
<dbReference type="GO" id="GO:0005886">
    <property type="term" value="C:plasma membrane"/>
    <property type="evidence" value="ECO:0007669"/>
    <property type="project" value="UniProtKB-SubCell"/>
</dbReference>
<evidence type="ECO:0000256" key="4">
    <source>
        <dbReference type="ARBA" id="ARBA00022475"/>
    </source>
</evidence>
<evidence type="ECO:0000313" key="11">
    <source>
        <dbReference type="Proteomes" id="UP000314011"/>
    </source>
</evidence>
<evidence type="ECO:0000256" key="7">
    <source>
        <dbReference type="ARBA" id="ARBA00023136"/>
    </source>
</evidence>
<feature type="transmembrane region" description="Helical" evidence="8">
    <location>
        <begin position="357"/>
        <end position="377"/>
    </location>
</feature>
<feature type="transmembrane region" description="Helical" evidence="8">
    <location>
        <begin position="290"/>
        <end position="310"/>
    </location>
</feature>
<feature type="transmembrane region" description="Helical" evidence="8">
    <location>
        <begin position="170"/>
        <end position="193"/>
    </location>
</feature>
<gene>
    <name evidence="10" type="ORF">FHY64_02065</name>
</gene>
<keyword evidence="5 8" id="KW-0812">Transmembrane</keyword>
<keyword evidence="8" id="KW-0997">Cell inner membrane</keyword>
<dbReference type="InterPro" id="IPR005829">
    <property type="entry name" value="Sugar_transporter_CS"/>
</dbReference>
<keyword evidence="3 8" id="KW-0813">Transport</keyword>
<feature type="transmembrane region" description="Helical" evidence="8">
    <location>
        <begin position="20"/>
        <end position="45"/>
    </location>
</feature>
<comment type="similarity">
    <text evidence="2 8">Belongs to the major facilitator superfamily. Bcr/CmlA family.</text>
</comment>
<comment type="caution">
    <text evidence="8">Lacks conserved residue(s) required for the propagation of feature annotation.</text>
</comment>
<keyword evidence="7 8" id="KW-0472">Membrane</keyword>
<name>A0A5C5GDJ7_9RHOB</name>
<feature type="transmembrane region" description="Helical" evidence="8">
    <location>
        <begin position="383"/>
        <end position="401"/>
    </location>
</feature>
<evidence type="ECO:0000313" key="10">
    <source>
        <dbReference type="EMBL" id="TNY32107.1"/>
    </source>
</evidence>
<dbReference type="OrthoDB" id="9800416at2"/>
<sequence length="410" mass="44172">MKDSAPSSIDDRRRLREPEFIALMAMSSAVVAFSVDAMLPALPSIADELTPDAPNRAQLIVTAFIFGMGLGTLVAGPLSDRFGRKPVYLGGIALYITGAILAWSAPTLELMLAARLVQGLGAAGPRVVFMAMIRDLYAGRAMARILSFVMMFFTLIPALAPLLGNTIIELFGWRATFVAFVVFAMTAMSWMFLRQPETLPPERRAPVSPKALLSALKEIFSTQTALLATVVQTFIFGMLFSNISSTQMIFDQTYGYGDTFHLWFGGLAILAASGNVLNAQVVVKTGMRALIRWAMMGQIFFSTAMILVLWLPLPASVEFPLFLIWTWSLFFQMGLTIGNLNALALEPLGHISGSASALISAVSTIGSVIIGATVGLAFNGTPLPLALATLTLSSLSLFLTTKIKRDSDPD</sequence>
<dbReference type="Pfam" id="PF07690">
    <property type="entry name" value="MFS_1"/>
    <property type="match status" value="1"/>
</dbReference>
<dbReference type="SUPFAM" id="SSF103473">
    <property type="entry name" value="MFS general substrate transporter"/>
    <property type="match status" value="1"/>
</dbReference>
<dbReference type="PANTHER" id="PTHR23502">
    <property type="entry name" value="MAJOR FACILITATOR SUPERFAMILY"/>
    <property type="match status" value="1"/>
</dbReference>
<keyword evidence="4" id="KW-1003">Cell membrane</keyword>
<protein>
    <recommendedName>
        <fullName evidence="8">Bcr/CflA family efflux transporter</fullName>
    </recommendedName>
</protein>
<evidence type="ECO:0000256" key="8">
    <source>
        <dbReference type="RuleBase" id="RU365088"/>
    </source>
</evidence>
<dbReference type="InterPro" id="IPR011701">
    <property type="entry name" value="MFS"/>
</dbReference>
<keyword evidence="6 8" id="KW-1133">Transmembrane helix</keyword>
<feature type="transmembrane region" description="Helical" evidence="8">
    <location>
        <begin position="87"/>
        <end position="106"/>
    </location>
</feature>
<dbReference type="GO" id="GO:0042910">
    <property type="term" value="F:xenobiotic transmembrane transporter activity"/>
    <property type="evidence" value="ECO:0007669"/>
    <property type="project" value="InterPro"/>
</dbReference>
<accession>A0A5C5GDJ7</accession>
<evidence type="ECO:0000256" key="5">
    <source>
        <dbReference type="ARBA" id="ARBA00022692"/>
    </source>
</evidence>
<evidence type="ECO:0000259" key="9">
    <source>
        <dbReference type="PROSITE" id="PS50850"/>
    </source>
</evidence>
<comment type="subcellular location">
    <subcellularLocation>
        <location evidence="8">Cell inner membrane</location>
        <topology evidence="8">Multi-pass membrane protein</topology>
    </subcellularLocation>
    <subcellularLocation>
        <location evidence="1">Cell membrane</location>
        <topology evidence="1">Multi-pass membrane protein</topology>
    </subcellularLocation>
</comment>
<dbReference type="RefSeq" id="WP_140192786.1">
    <property type="nucleotide sequence ID" value="NZ_CP065915.1"/>
</dbReference>
<dbReference type="AlphaFoldDB" id="A0A5C5GDJ7"/>
<feature type="domain" description="Major facilitator superfamily (MFS) profile" evidence="9">
    <location>
        <begin position="20"/>
        <end position="404"/>
    </location>
</feature>
<dbReference type="GO" id="GO:1990961">
    <property type="term" value="P:xenobiotic detoxification by transmembrane export across the plasma membrane"/>
    <property type="evidence" value="ECO:0007669"/>
    <property type="project" value="InterPro"/>
</dbReference>
<dbReference type="EMBL" id="VFFF01000001">
    <property type="protein sequence ID" value="TNY32107.1"/>
    <property type="molecule type" value="Genomic_DNA"/>
</dbReference>
<reference evidence="10 11" key="1">
    <citation type="submission" date="2019-06" db="EMBL/GenBank/DDBJ databases">
        <title>Genome of new Rhodobacteraceae sp. SM1903.</title>
        <authorList>
            <person name="Ren X."/>
        </authorList>
    </citation>
    <scope>NUCLEOTIDE SEQUENCE [LARGE SCALE GENOMIC DNA]</scope>
    <source>
        <strain evidence="10 11">SM1903</strain>
    </source>
</reference>
<evidence type="ECO:0000256" key="2">
    <source>
        <dbReference type="ARBA" id="ARBA00006236"/>
    </source>
</evidence>
<dbReference type="NCBIfam" id="TIGR00710">
    <property type="entry name" value="efflux_Bcr_CflA"/>
    <property type="match status" value="1"/>
</dbReference>
<organism evidence="10 11">
    <name type="scientific">Pelagovum pacificum</name>
    <dbReference type="NCBI Taxonomy" id="2588711"/>
    <lineage>
        <taxon>Bacteria</taxon>
        <taxon>Pseudomonadati</taxon>
        <taxon>Pseudomonadota</taxon>
        <taxon>Alphaproteobacteria</taxon>
        <taxon>Rhodobacterales</taxon>
        <taxon>Paracoccaceae</taxon>
        <taxon>Pelagovum</taxon>
    </lineage>
</organism>
<comment type="caution">
    <text evidence="10">The sequence shown here is derived from an EMBL/GenBank/DDBJ whole genome shotgun (WGS) entry which is preliminary data.</text>
</comment>